<dbReference type="STRING" id="211460.YH63_07110"/>
<evidence type="ECO:0000313" key="5">
    <source>
        <dbReference type="Proteomes" id="UP000034832"/>
    </source>
</evidence>
<dbReference type="PANTHER" id="PTHR42937">
    <property type="match status" value="1"/>
</dbReference>
<dbReference type="Gene3D" id="3.40.50.1100">
    <property type="match status" value="3"/>
</dbReference>
<dbReference type="InterPro" id="IPR036052">
    <property type="entry name" value="TrpB-like_PALP_sf"/>
</dbReference>
<organism evidence="4 5">
    <name type="scientific">Afipia massiliensis</name>
    <dbReference type="NCBI Taxonomy" id="211460"/>
    <lineage>
        <taxon>Bacteria</taxon>
        <taxon>Pseudomonadati</taxon>
        <taxon>Pseudomonadota</taxon>
        <taxon>Alphaproteobacteria</taxon>
        <taxon>Hyphomicrobiales</taxon>
        <taxon>Nitrobacteraceae</taxon>
        <taxon>Afipia</taxon>
    </lineage>
</organism>
<keyword evidence="2" id="KW-0663">Pyridoxal phosphate</keyword>
<accession>A0A4U6BNM1</accession>
<evidence type="ECO:0000256" key="2">
    <source>
        <dbReference type="ARBA" id="ARBA00022898"/>
    </source>
</evidence>
<dbReference type="NCBIfam" id="NF006058">
    <property type="entry name" value="PRK08206.1"/>
    <property type="match status" value="1"/>
</dbReference>
<evidence type="ECO:0000313" key="4">
    <source>
        <dbReference type="EMBL" id="TKT72060.1"/>
    </source>
</evidence>
<dbReference type="InterPro" id="IPR001926">
    <property type="entry name" value="TrpB-like_PALP"/>
</dbReference>
<protein>
    <submittedName>
        <fullName evidence="4">Diaminopropionate ammonia-lyase</fullName>
        <ecNumber evidence="4">4.3.1.15</ecNumber>
    </submittedName>
</protein>
<dbReference type="Proteomes" id="UP000034832">
    <property type="component" value="Unassembled WGS sequence"/>
</dbReference>
<dbReference type="CDD" id="cd00640">
    <property type="entry name" value="Trp-synth-beta_II"/>
    <property type="match status" value="1"/>
</dbReference>
<dbReference type="RefSeq" id="WP_046827425.1">
    <property type="nucleotide sequence ID" value="NZ_LBIA02000001.1"/>
</dbReference>
<evidence type="ECO:0000259" key="3">
    <source>
        <dbReference type="Pfam" id="PF00291"/>
    </source>
</evidence>
<gene>
    <name evidence="4" type="ORF">YH63_011890</name>
</gene>
<comment type="caution">
    <text evidence="4">The sequence shown here is derived from an EMBL/GenBank/DDBJ whole genome shotgun (WGS) entry which is preliminary data.</text>
</comment>
<dbReference type="AlphaFoldDB" id="A0A4U6BNM1"/>
<dbReference type="PANTHER" id="PTHR42937:SF1">
    <property type="entry name" value="DIAMINOPROPIONATE AMMONIA-LYASE"/>
    <property type="match status" value="1"/>
</dbReference>
<dbReference type="GO" id="GO:0008838">
    <property type="term" value="F:diaminopropionate ammonia-lyase activity"/>
    <property type="evidence" value="ECO:0007669"/>
    <property type="project" value="UniProtKB-EC"/>
</dbReference>
<evidence type="ECO:0000256" key="1">
    <source>
        <dbReference type="ARBA" id="ARBA00001933"/>
    </source>
</evidence>
<sequence length="396" mass="41765">MIQRNNSDCYSRPLLPVDRQMFGPDATAKALEMLRLHPSYRATPLRELHGLAASVGIQSVHIKDESGRFGLGSFKSLGGAYAVVCLALEEASRVLGRVVNASELLDPDVRTVVRNLNVGCATDGNHGRSVAAGANLAGCRANIFVHEGVSPERIAAIARFGANVVEVAGNYDDAVAEAERVCHANGWIIVSDTSWPGYERIPRLVMQGYTVMVSEILAELERPPTHVFLQAGVGGFAAAMAASLTLDIGPARPKFIIVEPDRAACLFASNKVDAPVKIAPVEPTVMAMLECYEPSMLAWGILSRLADVYMTVCDADAIAAMQQLAAAENGTSRVIAGESGGAGLAGLLAAAADPHGRELIGLDSHSRVLLFNTEGATDPTIYKNLTGIDPGVLVPA</sequence>
<comment type="cofactor">
    <cofactor evidence="1">
        <name>pyridoxal 5'-phosphate</name>
        <dbReference type="ChEBI" id="CHEBI:597326"/>
    </cofactor>
</comment>
<keyword evidence="4" id="KW-0456">Lyase</keyword>
<name>A0A4U6BNM1_9BRAD</name>
<dbReference type="EC" id="4.3.1.15" evidence="4"/>
<dbReference type="EMBL" id="LBIA02000001">
    <property type="protein sequence ID" value="TKT72060.1"/>
    <property type="molecule type" value="Genomic_DNA"/>
</dbReference>
<dbReference type="OrthoDB" id="34584at2"/>
<proteinExistence type="predicted"/>
<dbReference type="Pfam" id="PF00291">
    <property type="entry name" value="PALP"/>
    <property type="match status" value="1"/>
</dbReference>
<keyword evidence="5" id="KW-1185">Reference proteome</keyword>
<reference evidence="4" key="1">
    <citation type="submission" date="2019-04" db="EMBL/GenBank/DDBJ databases">
        <title>Whole genome sequencing of cave bacteria.</title>
        <authorList>
            <person name="Gan H.M."/>
            <person name="Barton H."/>
            <person name="Savka M.A."/>
        </authorList>
    </citation>
    <scope>NUCLEOTIDE SEQUENCE [LARGE SCALE GENOMIC DNA]</scope>
    <source>
        <strain evidence="4">LC387</strain>
    </source>
</reference>
<feature type="domain" description="Tryptophan synthase beta chain-like PALP" evidence="3">
    <location>
        <begin position="39"/>
        <end position="354"/>
    </location>
</feature>
<dbReference type="SUPFAM" id="SSF53686">
    <property type="entry name" value="Tryptophan synthase beta subunit-like PLP-dependent enzymes"/>
    <property type="match status" value="1"/>
</dbReference>